<accession>A0AAN6EVH8</accession>
<proteinExistence type="predicted"/>
<evidence type="ECO:0000313" key="1">
    <source>
        <dbReference type="EMBL" id="KAJ8991061.1"/>
    </source>
</evidence>
<dbReference type="Proteomes" id="UP001161757">
    <property type="component" value="Unassembled WGS sequence"/>
</dbReference>
<organism evidence="1 2">
    <name type="scientific">Exophiala dermatitidis</name>
    <name type="common">Black yeast-like fungus</name>
    <name type="synonym">Wangiella dermatitidis</name>
    <dbReference type="NCBI Taxonomy" id="5970"/>
    <lineage>
        <taxon>Eukaryota</taxon>
        <taxon>Fungi</taxon>
        <taxon>Dikarya</taxon>
        <taxon>Ascomycota</taxon>
        <taxon>Pezizomycotina</taxon>
        <taxon>Eurotiomycetes</taxon>
        <taxon>Chaetothyriomycetidae</taxon>
        <taxon>Chaetothyriales</taxon>
        <taxon>Herpotrichiellaceae</taxon>
        <taxon>Exophiala</taxon>
    </lineage>
</organism>
<comment type="caution">
    <text evidence="1">The sequence shown here is derived from an EMBL/GenBank/DDBJ whole genome shotgun (WGS) entry which is preliminary data.</text>
</comment>
<evidence type="ECO:0000313" key="2">
    <source>
        <dbReference type="Proteomes" id="UP001161757"/>
    </source>
</evidence>
<reference evidence="1" key="1">
    <citation type="submission" date="2023-01" db="EMBL/GenBank/DDBJ databases">
        <title>Exophiala dermititidis isolated from Cystic Fibrosis Patient.</title>
        <authorList>
            <person name="Kurbessoian T."/>
            <person name="Crocker A."/>
            <person name="Murante D."/>
            <person name="Hogan D.A."/>
            <person name="Stajich J.E."/>
        </authorList>
    </citation>
    <scope>NUCLEOTIDE SEQUENCE</scope>
    <source>
        <strain evidence="1">Ex8</strain>
    </source>
</reference>
<evidence type="ECO:0008006" key="3">
    <source>
        <dbReference type="Google" id="ProtNLM"/>
    </source>
</evidence>
<dbReference type="AlphaFoldDB" id="A0AAN6EVH8"/>
<gene>
    <name evidence="1" type="ORF">HRR80_005117</name>
</gene>
<protein>
    <recommendedName>
        <fullName evidence="3">F-box domain-containing protein</fullName>
    </recommendedName>
</protein>
<dbReference type="EMBL" id="JAJGCB010000009">
    <property type="protein sequence ID" value="KAJ8991061.1"/>
    <property type="molecule type" value="Genomic_DNA"/>
</dbReference>
<name>A0AAN6EVH8_EXODE</name>
<sequence>MLALKSMRMPAAGTEHATTIEQLPPEILDIVAHNLYDSGFGQIDILLPFSLVCRRFRHSSLPFLFSSVSHVIRDRLDQKETGILRRLINHPHLLRHVRTLHIHRPPELTRSVQSPETINTQRLGLEHTWSDLRALQVCLLLMPGLRRIRLDCSAAAAYQIIKILPHGHIYEIILDHLYASPDCPDTIEATANLVSAAGCHELALGTFGELSEQHDFTTTAIYDTILRASAVNLHMSWLFHGQQTTQKQPDEAVVDPCFVANIPSWTELHLVIRRALRSNHHSPRDLDLPLVPWNSLRRLSILWEYTVPVNQFIHDVAPQLTNLQALRLRAAHHRLYHPNCRHNGPTTGLFADAPPVPPFRINYSVMRELREVEIDGICNHIPITALVGPKLRRLRLHCEDSLWSVCSAESQRSHFDILVAAKIAPDLEQLELDVGYITNLWHPTAIPGVDLDMEQYAFLNAICKFRQLRLLRLYPPFVPKDAPRFSRSPMTCIPVSDDQAIRVFEHLRTQCPSLQMLSLAAIPSFVNIHTMCWEVKRQGEKTILTTKHRARNYQHRQVWVGQRRISSEIKRFSTPRRYLPDSDCWTLTRDDVHDTVPPMR</sequence>